<comment type="caution">
    <text evidence="1">The sequence shown here is derived from an EMBL/GenBank/DDBJ whole genome shotgun (WGS) entry which is preliminary data.</text>
</comment>
<keyword evidence="2" id="KW-1185">Reference proteome</keyword>
<organism evidence="1 2">
    <name type="scientific">Marasmiellus scandens</name>
    <dbReference type="NCBI Taxonomy" id="2682957"/>
    <lineage>
        <taxon>Eukaryota</taxon>
        <taxon>Fungi</taxon>
        <taxon>Dikarya</taxon>
        <taxon>Basidiomycota</taxon>
        <taxon>Agaricomycotina</taxon>
        <taxon>Agaricomycetes</taxon>
        <taxon>Agaricomycetidae</taxon>
        <taxon>Agaricales</taxon>
        <taxon>Marasmiineae</taxon>
        <taxon>Omphalotaceae</taxon>
        <taxon>Marasmiellus</taxon>
    </lineage>
</organism>
<dbReference type="EMBL" id="JBANRG010000005">
    <property type="protein sequence ID" value="KAK7466058.1"/>
    <property type="molecule type" value="Genomic_DNA"/>
</dbReference>
<name>A0ABR1JR77_9AGAR</name>
<accession>A0ABR1JR77</accession>
<gene>
    <name evidence="1" type="ORF">VKT23_004782</name>
</gene>
<dbReference type="Proteomes" id="UP001498398">
    <property type="component" value="Unassembled WGS sequence"/>
</dbReference>
<protein>
    <submittedName>
        <fullName evidence="1">Uncharacterized protein</fullName>
    </submittedName>
</protein>
<evidence type="ECO:0000313" key="2">
    <source>
        <dbReference type="Proteomes" id="UP001498398"/>
    </source>
</evidence>
<sequence>MSLVQYNLRKMYKVNCTSDYLHLLSPEMWKFLRKMVLIQDASGANCCEKVLLAEYCQKHAEEKIAKDNVQREKHLAAEQAVNDTIPILTLMEFDYRSSLATRSAGYLLVKDIDLQLKWHLKNGVPGIVPVLIKDWGSHWEDKLKLLRTVIEKYVENGKGNEVASNEEISDNEDDVEVTVQDLVEFELDGYDSEEDYY</sequence>
<proteinExistence type="predicted"/>
<evidence type="ECO:0000313" key="1">
    <source>
        <dbReference type="EMBL" id="KAK7466058.1"/>
    </source>
</evidence>
<reference evidence="1 2" key="1">
    <citation type="submission" date="2024-01" db="EMBL/GenBank/DDBJ databases">
        <title>A draft genome for the cacao thread blight pathogen Marasmiellus scandens.</title>
        <authorList>
            <person name="Baruah I.K."/>
            <person name="Leung J."/>
            <person name="Bukari Y."/>
            <person name="Amoako-Attah I."/>
            <person name="Meinhardt L.W."/>
            <person name="Bailey B.A."/>
            <person name="Cohen S.P."/>
        </authorList>
    </citation>
    <scope>NUCLEOTIDE SEQUENCE [LARGE SCALE GENOMIC DNA]</scope>
    <source>
        <strain evidence="1 2">GH-19</strain>
    </source>
</reference>